<dbReference type="OrthoDB" id="3763at2759"/>
<evidence type="ECO:0000313" key="7">
    <source>
        <dbReference type="EMBL" id="KJE93615.1"/>
    </source>
</evidence>
<dbReference type="InterPro" id="IPR024826">
    <property type="entry name" value="DNA_pol_delta/II_ssu"/>
</dbReference>
<evidence type="ECO:0000256" key="3">
    <source>
        <dbReference type="ARBA" id="ARBA00022705"/>
    </source>
</evidence>
<dbReference type="STRING" id="595528.A0A0D2WQ12"/>
<proteinExistence type="inferred from homology"/>
<organism evidence="7 8">
    <name type="scientific">Capsaspora owczarzaki (strain ATCC 30864)</name>
    <dbReference type="NCBI Taxonomy" id="595528"/>
    <lineage>
        <taxon>Eukaryota</taxon>
        <taxon>Filasterea</taxon>
        <taxon>Capsaspora</taxon>
    </lineage>
</organism>
<dbReference type="Proteomes" id="UP000008743">
    <property type="component" value="Unassembled WGS sequence"/>
</dbReference>
<dbReference type="EMBL" id="KE346365">
    <property type="protein sequence ID" value="KJE93615.1"/>
    <property type="molecule type" value="Genomic_DNA"/>
</dbReference>
<feature type="domain" description="DNA polymerase delta subunit OB-fold" evidence="6">
    <location>
        <begin position="67"/>
        <end position="201"/>
    </location>
</feature>
<dbReference type="InterPro" id="IPR040663">
    <property type="entry name" value="DNA_pol_D_N"/>
</dbReference>
<dbReference type="InParanoid" id="A0A0D2WQ12"/>
<protein>
    <submittedName>
        <fullName evidence="7">DNA polymerase delta small subunit</fullName>
    </submittedName>
</protein>
<dbReference type="OMA" id="HCILIGT"/>
<dbReference type="Pfam" id="PF18018">
    <property type="entry name" value="DNA_pol_D_N"/>
    <property type="match status" value="1"/>
</dbReference>
<dbReference type="PANTHER" id="PTHR10416:SF0">
    <property type="entry name" value="DNA POLYMERASE DELTA SUBUNIT 2"/>
    <property type="match status" value="1"/>
</dbReference>
<evidence type="ECO:0000313" key="8">
    <source>
        <dbReference type="Proteomes" id="UP000008743"/>
    </source>
</evidence>
<dbReference type="Pfam" id="PF04042">
    <property type="entry name" value="DNA_pol_E_B"/>
    <property type="match status" value="1"/>
</dbReference>
<dbReference type="CDD" id="cd07387">
    <property type="entry name" value="MPP_PolD2_C"/>
    <property type="match status" value="1"/>
</dbReference>
<sequence length="484" mass="52940">MQMDTSTSYDAGLLASLLSQHHPAQQASASSSSSDTANGQLERRAEASYASFNERFQVTQQRLFERQYSHIYFDRLHALKPIVLKRAQDRWTKPAAGLPAPSFVNQLVHLEIGRRCFAVGTLYKEMTLKPSILKEIAEERDLVPQPPRARYTSDDDFIVLEDSSGRVRLGGNFPSSELVTGDVVAVLGTEQSGGEFVVEEWLMAGPAPQPALDTASRMRGDELDPHVAIVSGLELGKSDQDPLALELLSEFLCGNLGGELNKDLAASVVRVVVAGNSLFNQKELEEASKPKYMARNAVSLGLQTTQQLDSILSNIASTCPVDVMSGPLDPTNHILPQQPLHRCLFPRAYALQTFQTVPNPYHVAVDGVHIMGTSGQPIDDMIKFQIGDDRLALLEHTLQGRHLAPTAPDTLACFPLNADPFILESSPHVYFAANQPEFATSVLKGEDGQSVRLVLIPTFSTTQTIVLLNLVTLECTPVCFRTIP</sequence>
<dbReference type="PhylomeDB" id="A0A0D2WQ12"/>
<comment type="similarity">
    <text evidence="2">Belongs to the DNA polymerase delta/II small subunit family.</text>
</comment>
<dbReference type="Gene3D" id="3.60.21.50">
    <property type="match status" value="1"/>
</dbReference>
<dbReference type="FunCoup" id="A0A0D2WQ12">
    <property type="interactions" value="319"/>
</dbReference>
<evidence type="ECO:0000256" key="4">
    <source>
        <dbReference type="ARBA" id="ARBA00023242"/>
    </source>
</evidence>
<evidence type="ECO:0000256" key="1">
    <source>
        <dbReference type="ARBA" id="ARBA00004123"/>
    </source>
</evidence>
<dbReference type="GO" id="GO:0003677">
    <property type="term" value="F:DNA binding"/>
    <property type="evidence" value="ECO:0007669"/>
    <property type="project" value="InterPro"/>
</dbReference>
<keyword evidence="3" id="KW-0235">DNA replication</keyword>
<dbReference type="GO" id="GO:0043625">
    <property type="term" value="C:delta DNA polymerase complex"/>
    <property type="evidence" value="ECO:0007669"/>
    <property type="project" value="TreeGrafter"/>
</dbReference>
<dbReference type="AlphaFoldDB" id="A0A0D2WQ12"/>
<dbReference type="GO" id="GO:0006271">
    <property type="term" value="P:DNA strand elongation involved in DNA replication"/>
    <property type="evidence" value="ECO:0007669"/>
    <property type="project" value="TreeGrafter"/>
</dbReference>
<evidence type="ECO:0000259" key="6">
    <source>
        <dbReference type="Pfam" id="PF18018"/>
    </source>
</evidence>
<keyword evidence="8" id="KW-1185">Reference proteome</keyword>
<dbReference type="Gene3D" id="2.40.50.430">
    <property type="match status" value="1"/>
</dbReference>
<name>A0A0D2WQ12_CAPO3</name>
<dbReference type="eggNOG" id="KOG2732">
    <property type="taxonomic scope" value="Eukaryota"/>
</dbReference>
<reference evidence="8" key="1">
    <citation type="submission" date="2011-02" db="EMBL/GenBank/DDBJ databases">
        <title>The Genome Sequence of Capsaspora owczarzaki ATCC 30864.</title>
        <authorList>
            <person name="Russ C."/>
            <person name="Cuomo C."/>
            <person name="Burger G."/>
            <person name="Gray M.W."/>
            <person name="Holland P.W.H."/>
            <person name="King N."/>
            <person name="Lang F.B.F."/>
            <person name="Roger A.J."/>
            <person name="Ruiz-Trillo I."/>
            <person name="Young S.K."/>
            <person name="Zeng Q."/>
            <person name="Gargeya S."/>
            <person name="Alvarado L."/>
            <person name="Berlin A."/>
            <person name="Chapman S.B."/>
            <person name="Chen Z."/>
            <person name="Freedman E."/>
            <person name="Gellesch M."/>
            <person name="Goldberg J."/>
            <person name="Griggs A."/>
            <person name="Gujja S."/>
            <person name="Heilman E."/>
            <person name="Heiman D."/>
            <person name="Howarth C."/>
            <person name="Mehta T."/>
            <person name="Neiman D."/>
            <person name="Pearson M."/>
            <person name="Roberts A."/>
            <person name="Saif S."/>
            <person name="Shea T."/>
            <person name="Shenoy N."/>
            <person name="Sisk P."/>
            <person name="Stolte C."/>
            <person name="Sykes S."/>
            <person name="White J."/>
            <person name="Yandava C."/>
            <person name="Haas B."/>
            <person name="Nusbaum C."/>
            <person name="Birren B."/>
        </authorList>
    </citation>
    <scope>NUCLEOTIDE SEQUENCE</scope>
    <source>
        <strain evidence="8">ATCC 30864</strain>
    </source>
</reference>
<dbReference type="RefSeq" id="XP_004348204.1">
    <property type="nucleotide sequence ID" value="XM_004348154.2"/>
</dbReference>
<evidence type="ECO:0000256" key="2">
    <source>
        <dbReference type="ARBA" id="ARBA00006035"/>
    </source>
</evidence>
<evidence type="ECO:0000259" key="5">
    <source>
        <dbReference type="Pfam" id="PF04042"/>
    </source>
</evidence>
<dbReference type="PANTHER" id="PTHR10416">
    <property type="entry name" value="DNA POLYMERASE DELTA SUBUNIT 2"/>
    <property type="match status" value="1"/>
</dbReference>
<comment type="subcellular location">
    <subcellularLocation>
        <location evidence="1">Nucleus</location>
    </subcellularLocation>
</comment>
<dbReference type="InterPro" id="IPR041863">
    <property type="entry name" value="PolD2_C"/>
</dbReference>
<accession>A0A0D2WQ12</accession>
<feature type="domain" description="DNA polymerase alpha/delta/epsilon subunit B" evidence="5">
    <location>
        <begin position="227"/>
        <end position="440"/>
    </location>
</feature>
<gene>
    <name evidence="7" type="ORF">CAOG_004376</name>
</gene>
<keyword evidence="4" id="KW-0539">Nucleus</keyword>
<dbReference type="InterPro" id="IPR007185">
    <property type="entry name" value="DNA_pol_a/d/e_bsu"/>
</dbReference>